<gene>
    <name evidence="2" type="ORF">SAMN05216412_10382</name>
</gene>
<dbReference type="AlphaFoldDB" id="A0A1I0BMZ6"/>
<accession>A0A1I0BMZ6</accession>
<sequence>MPVKVIAIIGAGYCGTLTAVHILRQNPVNRVRVVLVEQHSRPGRGLAYRTWDDNFLLNVPAGNMSALADDPEHFVRFCQNIDPAFNAASFISRRLYGDYLELTLREEITRHRETVIETIHDEAIAIHHSGNDAYQIDLRNGASICAHQIVLALGHFPPLPPAPVTEFYKTPAYINNPWDSSALERILGNAPVALLGMGLTALDVLFRLTSSSDTRKIYLISRRGLCPQPHRFHPKAPVVVGFPHYLKNLPPTAKAYCRALRLEIERNAVRGGDWRDIINALRPHSPEIWRRFSVKERWKFLSHLVAYWDIHRHRLAPSAHLRLSDMLKSGQAEMIAGYVRNYKTHAGQVSVEISERHTGRIRCVDVRHVVNCTGPNFNLACITSPLIVQLRSEGYLRQDANRLGIEVNEHYQLIDCRGDAAKNLFYVGPMLKARFWEAIAVPELRIHIQALAKILK</sequence>
<dbReference type="InterPro" id="IPR052189">
    <property type="entry name" value="L-asp_N-monooxygenase_NS-form"/>
</dbReference>
<dbReference type="InterPro" id="IPR036188">
    <property type="entry name" value="FAD/NAD-bd_sf"/>
</dbReference>
<evidence type="ECO:0000259" key="1">
    <source>
        <dbReference type="Pfam" id="PF13454"/>
    </source>
</evidence>
<protein>
    <submittedName>
        <fullName evidence="2">Uncharacterized NAD(P)/FAD-binding protein YdhS</fullName>
    </submittedName>
</protein>
<dbReference type="Pfam" id="PF13454">
    <property type="entry name" value="NAD_binding_9"/>
    <property type="match status" value="1"/>
</dbReference>
<proteinExistence type="predicted"/>
<dbReference type="Proteomes" id="UP000183339">
    <property type="component" value="Unassembled WGS sequence"/>
</dbReference>
<feature type="domain" description="FAD-dependent urate hydroxylase HpyO/Asp monooxygenase CreE-like FAD/NAD(P)-binding" evidence="1">
    <location>
        <begin position="7"/>
        <end position="156"/>
    </location>
</feature>
<evidence type="ECO:0000313" key="2">
    <source>
        <dbReference type="EMBL" id="SET08337.1"/>
    </source>
</evidence>
<dbReference type="InterPro" id="IPR038732">
    <property type="entry name" value="HpyO/CreE_NAD-binding"/>
</dbReference>
<dbReference type="PANTHER" id="PTHR40254">
    <property type="entry name" value="BLR0577 PROTEIN"/>
    <property type="match status" value="1"/>
</dbReference>
<reference evidence="2 3" key="1">
    <citation type="submission" date="2016-10" db="EMBL/GenBank/DDBJ databases">
        <authorList>
            <person name="de Groot N.N."/>
        </authorList>
    </citation>
    <scope>NUCLEOTIDE SEQUENCE [LARGE SCALE GENOMIC DNA]</scope>
    <source>
        <strain evidence="2 3">Nl7</strain>
    </source>
</reference>
<evidence type="ECO:0000313" key="3">
    <source>
        <dbReference type="Proteomes" id="UP000183339"/>
    </source>
</evidence>
<dbReference type="SUPFAM" id="SSF51905">
    <property type="entry name" value="FAD/NAD(P)-binding domain"/>
    <property type="match status" value="1"/>
</dbReference>
<organism evidence="2 3">
    <name type="scientific">Nitrosospira multiformis</name>
    <dbReference type="NCBI Taxonomy" id="1231"/>
    <lineage>
        <taxon>Bacteria</taxon>
        <taxon>Pseudomonadati</taxon>
        <taxon>Pseudomonadota</taxon>
        <taxon>Betaproteobacteria</taxon>
        <taxon>Nitrosomonadales</taxon>
        <taxon>Nitrosomonadaceae</taxon>
        <taxon>Nitrosospira</taxon>
    </lineage>
</organism>
<name>A0A1I0BMZ6_9PROT</name>
<dbReference type="Gene3D" id="3.50.50.60">
    <property type="entry name" value="FAD/NAD(P)-binding domain"/>
    <property type="match status" value="1"/>
</dbReference>
<dbReference type="PANTHER" id="PTHR40254:SF1">
    <property type="entry name" value="BLR0577 PROTEIN"/>
    <property type="match status" value="1"/>
</dbReference>
<dbReference type="EMBL" id="FOHI01000003">
    <property type="protein sequence ID" value="SET08337.1"/>
    <property type="molecule type" value="Genomic_DNA"/>
</dbReference>